<evidence type="ECO:0000313" key="1">
    <source>
        <dbReference type="EMBL" id="QBI54861.1"/>
    </source>
</evidence>
<evidence type="ECO:0000313" key="2">
    <source>
        <dbReference type="Proteomes" id="UP000292235"/>
    </source>
</evidence>
<gene>
    <name evidence="1" type="ORF">EKD16_15435</name>
</gene>
<reference evidence="1 2" key="1">
    <citation type="submission" date="2019-02" db="EMBL/GenBank/DDBJ databases">
        <authorList>
            <person name="Khodamoradi S."/>
            <person name="Hahnke R.L."/>
            <person name="Kaempfer P."/>
            <person name="Schumann P."/>
            <person name="Rohde M."/>
            <person name="Steinert M."/>
            <person name="Luzhetskyy A."/>
            <person name="Wink J."/>
            <person name="Ruckert C."/>
        </authorList>
    </citation>
    <scope>NUCLEOTIDE SEQUENCE [LARGE SCALE GENOMIC DNA]</scope>
    <source>
        <strain evidence="1 2">M2</strain>
    </source>
</reference>
<sequence>MPAEHGPLLDAGAGGGWGTRLATRTLPEAHVLALEPSPVLRAVLLSRAAADADCDRVTVGGDDLLSARLPERLGGAPLANLIGHFSPEERDRLRGLLAARLAPGAFAMVNLAEPVEPALVERTRMTDLRIGLRTYTGWAEASPAGPDRITWRMTYEVHEGERLIGRDEVAYTWWTLTGDGLRSEAGRHGLAVAPHGPADAGLFLVGPDVGA</sequence>
<dbReference type="EMBL" id="CP036455">
    <property type="protein sequence ID" value="QBI54861.1"/>
    <property type="molecule type" value="Genomic_DNA"/>
</dbReference>
<organism evidence="1 2">
    <name type="scientific">Streptomonospora litoralis</name>
    <dbReference type="NCBI Taxonomy" id="2498135"/>
    <lineage>
        <taxon>Bacteria</taxon>
        <taxon>Bacillati</taxon>
        <taxon>Actinomycetota</taxon>
        <taxon>Actinomycetes</taxon>
        <taxon>Streptosporangiales</taxon>
        <taxon>Nocardiopsidaceae</taxon>
        <taxon>Streptomonospora</taxon>
    </lineage>
</organism>
<dbReference type="SUPFAM" id="SSF53335">
    <property type="entry name" value="S-adenosyl-L-methionine-dependent methyltransferases"/>
    <property type="match status" value="1"/>
</dbReference>
<protein>
    <recommendedName>
        <fullName evidence="3">Methyltransferase domain-containing protein</fullName>
    </recommendedName>
</protein>
<dbReference type="AlphaFoldDB" id="A0A4P6Q653"/>
<keyword evidence="2" id="KW-1185">Reference proteome</keyword>
<dbReference type="KEGG" id="strr:EKD16_15435"/>
<dbReference type="Gene3D" id="3.40.50.150">
    <property type="entry name" value="Vaccinia Virus protein VP39"/>
    <property type="match status" value="1"/>
</dbReference>
<evidence type="ECO:0008006" key="3">
    <source>
        <dbReference type="Google" id="ProtNLM"/>
    </source>
</evidence>
<dbReference type="RefSeq" id="WP_242676983.1">
    <property type="nucleotide sequence ID" value="NZ_CP036455.1"/>
</dbReference>
<dbReference type="Proteomes" id="UP000292235">
    <property type="component" value="Chromosome"/>
</dbReference>
<proteinExistence type="predicted"/>
<accession>A0A4P6Q653</accession>
<dbReference type="InterPro" id="IPR029063">
    <property type="entry name" value="SAM-dependent_MTases_sf"/>
</dbReference>
<name>A0A4P6Q653_9ACTN</name>